<accession>B1WS15</accession>
<dbReference type="EMBL" id="CP000806">
    <property type="protein sequence ID" value="ACB50209.1"/>
    <property type="molecule type" value="Genomic_DNA"/>
</dbReference>
<keyword evidence="3" id="KW-1185">Reference proteome</keyword>
<dbReference type="eggNOG" id="ENOG503218D">
    <property type="taxonomic scope" value="Bacteria"/>
</dbReference>
<sequence>MSLKIVMKVFFWQKINLNNLKEENAGLAVWQLLLIIVFAGIVSYLILPQFIQRQNNQVTRRVATENLILFAKENSLTPLECEGEDNNNDGWIQCRAEDTNQEKINLQCAYDQRHSSCKLNKN</sequence>
<evidence type="ECO:0000313" key="3">
    <source>
        <dbReference type="Proteomes" id="UP000001203"/>
    </source>
</evidence>
<evidence type="ECO:0000313" key="2">
    <source>
        <dbReference type="EMBL" id="ACB50209.1"/>
    </source>
</evidence>
<keyword evidence="1" id="KW-0472">Membrane</keyword>
<keyword evidence="1" id="KW-1133">Transmembrane helix</keyword>
<dbReference type="KEGG" id="cyt:cce_0858"/>
<gene>
    <name evidence="2" type="ordered locus">cce_0858</name>
</gene>
<dbReference type="Proteomes" id="UP000001203">
    <property type="component" value="Chromosome circular"/>
</dbReference>
<organism evidence="2 3">
    <name type="scientific">Crocosphaera subtropica (strain ATCC 51142 / BH68)</name>
    <name type="common">Cyanothece sp. (strain ATCC 51142)</name>
    <dbReference type="NCBI Taxonomy" id="43989"/>
    <lineage>
        <taxon>Bacteria</taxon>
        <taxon>Bacillati</taxon>
        <taxon>Cyanobacteriota</taxon>
        <taxon>Cyanophyceae</taxon>
        <taxon>Oscillatoriophycideae</taxon>
        <taxon>Chroococcales</taxon>
        <taxon>Aphanothecaceae</taxon>
        <taxon>Crocosphaera</taxon>
        <taxon>Crocosphaera subtropica</taxon>
    </lineage>
</organism>
<dbReference type="HOGENOM" id="CLU_164608_0_0_3"/>
<evidence type="ECO:0000256" key="1">
    <source>
        <dbReference type="SAM" id="Phobius"/>
    </source>
</evidence>
<keyword evidence="1" id="KW-0812">Transmembrane</keyword>
<reference evidence="2 3" key="1">
    <citation type="journal article" date="2008" name="Proc. Natl. Acad. Sci. U.S.A.">
        <title>The genome of Cyanothece 51142, a unicellular diazotrophic cyanobacterium important in the marine nitrogen cycle.</title>
        <authorList>
            <person name="Welsh E.A."/>
            <person name="Liberton M."/>
            <person name="Stoeckel J."/>
            <person name="Loh T."/>
            <person name="Elvitigala T."/>
            <person name="Wang C."/>
            <person name="Wollam A."/>
            <person name="Fulton R.S."/>
            <person name="Clifton S.W."/>
            <person name="Jacobs J.M."/>
            <person name="Aurora R."/>
            <person name="Ghosh B.K."/>
            <person name="Sherman L.A."/>
            <person name="Smith R.D."/>
            <person name="Wilson R.K."/>
            <person name="Pakrasi H.B."/>
        </authorList>
    </citation>
    <scope>NUCLEOTIDE SEQUENCE [LARGE SCALE GENOMIC DNA]</scope>
    <source>
        <strain evidence="3">ATCC 51142 / BH68</strain>
    </source>
</reference>
<feature type="transmembrane region" description="Helical" evidence="1">
    <location>
        <begin position="27"/>
        <end position="47"/>
    </location>
</feature>
<name>B1WS15_CROS5</name>
<proteinExistence type="predicted"/>
<protein>
    <submittedName>
        <fullName evidence="2">Uncharacterized protein</fullName>
    </submittedName>
</protein>
<dbReference type="STRING" id="43989.cce_0858"/>
<dbReference type="AlphaFoldDB" id="B1WS15"/>